<dbReference type="EMBL" id="CP159253">
    <property type="protein sequence ID" value="XCG47371.1"/>
    <property type="molecule type" value="Genomic_DNA"/>
</dbReference>
<protein>
    <submittedName>
        <fullName evidence="1">Uncharacterized protein</fullName>
    </submittedName>
</protein>
<organism evidence="1">
    <name type="scientific">Mesorhizobium sp. WSM2240</name>
    <dbReference type="NCBI Taxonomy" id="3228851"/>
    <lineage>
        <taxon>Bacteria</taxon>
        <taxon>Pseudomonadati</taxon>
        <taxon>Pseudomonadota</taxon>
        <taxon>Alphaproteobacteria</taxon>
        <taxon>Hyphomicrobiales</taxon>
        <taxon>Phyllobacteriaceae</taxon>
        <taxon>Mesorhizobium</taxon>
    </lineage>
</organism>
<proteinExistence type="predicted"/>
<gene>
    <name evidence="1" type="ORF">ABVK50_19095</name>
</gene>
<dbReference type="AlphaFoldDB" id="A0AAU8CKK2"/>
<evidence type="ECO:0000313" key="1">
    <source>
        <dbReference type="EMBL" id="XCG47371.1"/>
    </source>
</evidence>
<sequence>MLDRIVEPDSESVVELFYAELKRFAENQGGRFICARDVGNPPTTSPMKIYADFADEHFAVDWLEEMITMLFVPAVAIRWSRLNEAARTRILEQAAVLGKSA</sequence>
<reference evidence="1" key="1">
    <citation type="submission" date="2024-06" db="EMBL/GenBank/DDBJ databases">
        <title>Mesorhizobium karijinii sp. nov., a symbiont of the iconic Swainsona formosa from arid Australia.</title>
        <authorList>
            <person name="Hill Y.J."/>
            <person name="Watkin E.L.J."/>
            <person name="O'Hara G.W."/>
            <person name="Terpolilli J."/>
            <person name="Tye M.L."/>
            <person name="Kohlmeier M.G."/>
        </authorList>
    </citation>
    <scope>NUCLEOTIDE SEQUENCE</scope>
    <source>
        <strain evidence="1">WSM2240</strain>
    </source>
</reference>
<dbReference type="RefSeq" id="WP_353645078.1">
    <property type="nucleotide sequence ID" value="NZ_CP159253.1"/>
</dbReference>
<accession>A0AAU8CKK2</accession>
<name>A0AAU8CKK2_9HYPH</name>